<dbReference type="EMBL" id="AP023086">
    <property type="protein sequence ID" value="BCD98962.1"/>
    <property type="molecule type" value="Genomic_DNA"/>
</dbReference>
<protein>
    <submittedName>
        <fullName evidence="1">Alpha-ribazole phosphatase</fullName>
        <ecNumber evidence="1">3.1.3.73</ecNumber>
    </submittedName>
</protein>
<gene>
    <name evidence="1" type="ORF">MARGE09_P3163</name>
</gene>
<accession>A0AAN1WJY1</accession>
<dbReference type="Pfam" id="PF00300">
    <property type="entry name" value="His_Phos_1"/>
    <property type="match status" value="1"/>
</dbReference>
<dbReference type="KEGG" id="marq:MARGE09_P3163"/>
<evidence type="ECO:0000313" key="1">
    <source>
        <dbReference type="EMBL" id="BCD98962.1"/>
    </source>
</evidence>
<organism evidence="1 2">
    <name type="scientific">Marinagarivorans cellulosilyticus</name>
    <dbReference type="NCBI Taxonomy" id="2721545"/>
    <lineage>
        <taxon>Bacteria</taxon>
        <taxon>Pseudomonadati</taxon>
        <taxon>Pseudomonadota</taxon>
        <taxon>Gammaproteobacteria</taxon>
        <taxon>Cellvibrionales</taxon>
        <taxon>Cellvibrionaceae</taxon>
        <taxon>Marinagarivorans</taxon>
    </lineage>
</organism>
<dbReference type="SUPFAM" id="SSF53254">
    <property type="entry name" value="Phosphoglycerate mutase-like"/>
    <property type="match status" value="1"/>
</dbReference>
<proteinExistence type="predicted"/>
<name>A0AAN1WJY1_9GAMM</name>
<dbReference type="EC" id="3.1.3.73" evidence="1"/>
<reference evidence="1 2" key="1">
    <citation type="journal article" date="2022" name="IScience">
        <title>An ultrasensitive nanofiber-based assay for enzymatic hydrolysis and deep-sea microbial degradation of cellulose.</title>
        <authorList>
            <person name="Tsudome M."/>
            <person name="Tachioka M."/>
            <person name="Miyazaki M."/>
            <person name="Uchimura K."/>
            <person name="Tsuda M."/>
            <person name="Takaki Y."/>
            <person name="Deguchi S."/>
        </authorList>
    </citation>
    <scope>NUCLEOTIDE SEQUENCE [LARGE SCALE GENOMIC DNA]</scope>
    <source>
        <strain evidence="1 2">GE09</strain>
    </source>
</reference>
<dbReference type="InterPro" id="IPR029033">
    <property type="entry name" value="His_PPase_superfam"/>
</dbReference>
<dbReference type="RefSeq" id="WP_236983742.1">
    <property type="nucleotide sequence ID" value="NZ_AP023086.1"/>
</dbReference>
<keyword evidence="1" id="KW-0378">Hydrolase</keyword>
<dbReference type="AlphaFoldDB" id="A0AAN1WJY1"/>
<dbReference type="SMART" id="SM00855">
    <property type="entry name" value="PGAM"/>
    <property type="match status" value="1"/>
</dbReference>
<dbReference type="InterPro" id="IPR013078">
    <property type="entry name" value="His_Pase_superF_clade-1"/>
</dbReference>
<dbReference type="Proteomes" id="UP001320119">
    <property type="component" value="Chromosome"/>
</dbReference>
<keyword evidence="2" id="KW-1185">Reference proteome</keyword>
<dbReference type="Gene3D" id="3.40.50.1240">
    <property type="entry name" value="Phosphoglycerate mutase-like"/>
    <property type="match status" value="1"/>
</dbReference>
<dbReference type="GO" id="GO:0043755">
    <property type="term" value="F:alpha-ribazole phosphatase activity"/>
    <property type="evidence" value="ECO:0007669"/>
    <property type="project" value="UniProtKB-EC"/>
</dbReference>
<sequence length="176" mass="19506">MNFYLVRHCLVPRQGVCYGRSDVVAQALSDCERKRLLSSLPEASAMLKFSSPLSRCQALANFLWGDASSDDRLAELDFGVWEGVPWDDISREALDQWAASPLMFSPPEGESFKVLIRRVALWRRDACLRAREQGLDHVAAVSHAGVIKAMAVLCNGVSVAQALAMQVPYAEALHFR</sequence>
<evidence type="ECO:0000313" key="2">
    <source>
        <dbReference type="Proteomes" id="UP001320119"/>
    </source>
</evidence>